<sequence length="209" mass="22487">MVWDLADNLLVPRPSRLPCLLQCAHDTELRVSCALSRRGGGVRRGGHVHGEWLPPAKRAGSGAGASATMMLRVSAGGRRSLPSGIGNGSVRLRPAGEAEEVRADALTLVVDVATDDEVRAAHQFACLVVVDAHHSGSIVEKPNIDFSLKINSPVTDLAWGLQYPCLLDLEGRGKKRDSRKKAMTLLQSQAASAPVIHNKYDSFYLYIAN</sequence>
<protein>
    <submittedName>
        <fullName evidence="1">Uncharacterized protein</fullName>
    </submittedName>
</protein>
<keyword evidence="2" id="KW-1185">Reference proteome</keyword>
<dbReference type="STRING" id="40148.A0A0E0AKJ6"/>
<accession>A0A0E0AKJ6</accession>
<dbReference type="EnsemblPlants" id="OGLUM07G15920.1">
    <property type="protein sequence ID" value="OGLUM07G15920.1"/>
    <property type="gene ID" value="OGLUM07G15920"/>
</dbReference>
<evidence type="ECO:0000313" key="2">
    <source>
        <dbReference type="Proteomes" id="UP000026961"/>
    </source>
</evidence>
<organism evidence="1">
    <name type="scientific">Oryza glumipatula</name>
    <dbReference type="NCBI Taxonomy" id="40148"/>
    <lineage>
        <taxon>Eukaryota</taxon>
        <taxon>Viridiplantae</taxon>
        <taxon>Streptophyta</taxon>
        <taxon>Embryophyta</taxon>
        <taxon>Tracheophyta</taxon>
        <taxon>Spermatophyta</taxon>
        <taxon>Magnoliopsida</taxon>
        <taxon>Liliopsida</taxon>
        <taxon>Poales</taxon>
        <taxon>Poaceae</taxon>
        <taxon>BOP clade</taxon>
        <taxon>Oryzoideae</taxon>
        <taxon>Oryzeae</taxon>
        <taxon>Oryzinae</taxon>
        <taxon>Oryza</taxon>
    </lineage>
</organism>
<dbReference type="Proteomes" id="UP000026961">
    <property type="component" value="Chromosome 7"/>
</dbReference>
<reference evidence="1" key="1">
    <citation type="submission" date="2015-04" db="UniProtKB">
        <authorList>
            <consortium name="EnsemblPlants"/>
        </authorList>
    </citation>
    <scope>IDENTIFICATION</scope>
</reference>
<dbReference type="Gramene" id="OGLUM07G15920.1">
    <property type="protein sequence ID" value="OGLUM07G15920.1"/>
    <property type="gene ID" value="OGLUM07G15920"/>
</dbReference>
<reference evidence="1" key="2">
    <citation type="submission" date="2018-05" db="EMBL/GenBank/DDBJ databases">
        <title>OgluRS3 (Oryza glumaepatula Reference Sequence Version 3).</title>
        <authorList>
            <person name="Zhang J."/>
            <person name="Kudrna D."/>
            <person name="Lee S."/>
            <person name="Talag J."/>
            <person name="Welchert J."/>
            <person name="Wing R.A."/>
        </authorList>
    </citation>
    <scope>NUCLEOTIDE SEQUENCE [LARGE SCALE GENOMIC DNA]</scope>
</reference>
<dbReference type="AlphaFoldDB" id="A0A0E0AKJ6"/>
<dbReference type="HOGENOM" id="CLU_1317232_0_0_1"/>
<name>A0A0E0AKJ6_9ORYZ</name>
<proteinExistence type="predicted"/>
<evidence type="ECO:0000313" key="1">
    <source>
        <dbReference type="EnsemblPlants" id="OGLUM07G15920.1"/>
    </source>
</evidence>